<proteinExistence type="predicted"/>
<name>A0A1R3VC71_9HYPH</name>
<evidence type="ECO:0000313" key="2">
    <source>
        <dbReference type="Proteomes" id="UP000188388"/>
    </source>
</evidence>
<dbReference type="EMBL" id="FTPD01000034">
    <property type="protein sequence ID" value="SIT57471.1"/>
    <property type="molecule type" value="Genomic_DNA"/>
</dbReference>
<keyword evidence="2" id="KW-1185">Reference proteome</keyword>
<protein>
    <submittedName>
        <fullName evidence="1">Uncharacterized protein</fullName>
    </submittedName>
</protein>
<sequence>MLETEPVRRLPRLGKAPSRILGAAGTLAPMVYNAGARDGLHCIRKADQFVTHAMILPSEQEVD</sequence>
<dbReference type="Proteomes" id="UP000188388">
    <property type="component" value="Unassembled WGS sequence"/>
</dbReference>
<organism evidence="1 2">
    <name type="scientific">Mesorhizobium prunaredense</name>
    <dbReference type="NCBI Taxonomy" id="1631249"/>
    <lineage>
        <taxon>Bacteria</taxon>
        <taxon>Pseudomonadati</taxon>
        <taxon>Pseudomonadota</taxon>
        <taxon>Alphaproteobacteria</taxon>
        <taxon>Hyphomicrobiales</taxon>
        <taxon>Phyllobacteriaceae</taxon>
        <taxon>Mesorhizobium</taxon>
    </lineage>
</organism>
<reference evidence="2" key="1">
    <citation type="submission" date="2017-01" db="EMBL/GenBank/DDBJ databases">
        <authorList>
            <person name="Brunel B."/>
        </authorList>
    </citation>
    <scope>NUCLEOTIDE SEQUENCE [LARGE SCALE GENOMIC DNA]</scope>
</reference>
<gene>
    <name evidence="1" type="ORF">BQ8794_40070</name>
</gene>
<accession>A0A1R3VC71</accession>
<evidence type="ECO:0000313" key="1">
    <source>
        <dbReference type="EMBL" id="SIT57471.1"/>
    </source>
</evidence>
<dbReference type="AlphaFoldDB" id="A0A1R3VC71"/>